<feature type="region of interest" description="Disordered" evidence="1">
    <location>
        <begin position="71"/>
        <end position="127"/>
    </location>
</feature>
<feature type="compositionally biased region" description="Low complexity" evidence="1">
    <location>
        <begin position="81"/>
        <end position="91"/>
    </location>
</feature>
<organism evidence="3 4">
    <name type="scientific">[Empedobacter] haloabium</name>
    <dbReference type="NCBI Taxonomy" id="592317"/>
    <lineage>
        <taxon>Bacteria</taxon>
        <taxon>Pseudomonadati</taxon>
        <taxon>Pseudomonadota</taxon>
        <taxon>Betaproteobacteria</taxon>
        <taxon>Burkholderiales</taxon>
        <taxon>Oxalobacteraceae</taxon>
        <taxon>Telluria group</taxon>
        <taxon>Telluria group incertae sedis</taxon>
    </lineage>
</organism>
<sequence length="195" mass="20356">MHQPITPRRQPLRPVAGVLLNSRDAVRFIRQRGAVVQFDYACYAMRVLAGAVTKRAAYSGPAVKEKAKVVASAGGGDSTPGDGASDGTNGSDGDGGDGDGDGDSDGPRRSLPPSPSPRLPSCRSSPRAPRRQIIPKLLTRYAFAWLLALALVLGFVALPALAILAAQLGHRSLASEILHFNPVWLLPIGISASSG</sequence>
<dbReference type="EMBL" id="CP136508">
    <property type="protein sequence ID" value="WUR16029.1"/>
    <property type="molecule type" value="Genomic_DNA"/>
</dbReference>
<keyword evidence="2" id="KW-0472">Membrane</keyword>
<keyword evidence="2" id="KW-1133">Transmembrane helix</keyword>
<feature type="compositionally biased region" description="Acidic residues" evidence="1">
    <location>
        <begin position="94"/>
        <end position="104"/>
    </location>
</feature>
<dbReference type="Proteomes" id="UP000321323">
    <property type="component" value="Chromosome"/>
</dbReference>
<accession>A0ABZ1UTD5</accession>
<evidence type="ECO:0000313" key="4">
    <source>
        <dbReference type="Proteomes" id="UP000321323"/>
    </source>
</evidence>
<keyword evidence="4" id="KW-1185">Reference proteome</keyword>
<proteinExistence type="predicted"/>
<evidence type="ECO:0000313" key="3">
    <source>
        <dbReference type="EMBL" id="WUR16029.1"/>
    </source>
</evidence>
<evidence type="ECO:0000256" key="2">
    <source>
        <dbReference type="SAM" id="Phobius"/>
    </source>
</evidence>
<feature type="transmembrane region" description="Helical" evidence="2">
    <location>
        <begin position="141"/>
        <end position="166"/>
    </location>
</feature>
<reference evidence="3 4" key="1">
    <citation type="journal article" date="2019" name="Int. J. Syst. Evol. Microbiol.">
        <title>The Draft Whole-Genome Sequence of the Antibiotic Producer Empedobacter haloabium ATCC 31962 Provides Indications for Its Taxonomic Reclassification.</title>
        <authorList>
            <person name="Miess H."/>
            <person name="Arlt P."/>
            <person name="Apel A.K."/>
            <person name="Weber T."/>
            <person name="Nieselt K."/>
            <person name="Hanssen F."/>
            <person name="Czemmel S."/>
            <person name="Nahnsen S."/>
            <person name="Gross H."/>
        </authorList>
    </citation>
    <scope>NUCLEOTIDE SEQUENCE [LARGE SCALE GENOMIC DNA]</scope>
    <source>
        <strain evidence="3 4">ATCC 31962</strain>
    </source>
</reference>
<name>A0ABZ1UTD5_9BURK</name>
<keyword evidence="2" id="KW-0812">Transmembrane</keyword>
<protein>
    <submittedName>
        <fullName evidence="3">Uncharacterized protein</fullName>
    </submittedName>
</protein>
<gene>
    <name evidence="3" type="ORF">E7V67_013275</name>
</gene>
<evidence type="ECO:0000256" key="1">
    <source>
        <dbReference type="SAM" id="MobiDB-lite"/>
    </source>
</evidence>